<evidence type="ECO:0000256" key="1">
    <source>
        <dbReference type="SAM" id="MobiDB-lite"/>
    </source>
</evidence>
<feature type="region of interest" description="Disordered" evidence="1">
    <location>
        <begin position="419"/>
        <end position="452"/>
    </location>
</feature>
<reference evidence="2" key="2">
    <citation type="submission" date="2023-05" db="EMBL/GenBank/DDBJ databases">
        <authorList>
            <consortium name="Lawrence Berkeley National Laboratory"/>
            <person name="Steindorff A."/>
            <person name="Hensen N."/>
            <person name="Bonometti L."/>
            <person name="Westerberg I."/>
            <person name="Brannstrom I.O."/>
            <person name="Guillou S."/>
            <person name="Cros-Aarteil S."/>
            <person name="Calhoun S."/>
            <person name="Haridas S."/>
            <person name="Kuo A."/>
            <person name="Mondo S."/>
            <person name="Pangilinan J."/>
            <person name="Riley R."/>
            <person name="Labutti K."/>
            <person name="Andreopoulos B."/>
            <person name="Lipzen A."/>
            <person name="Chen C."/>
            <person name="Yanf M."/>
            <person name="Daum C."/>
            <person name="Ng V."/>
            <person name="Clum A."/>
            <person name="Ohm R."/>
            <person name="Martin F."/>
            <person name="Silar P."/>
            <person name="Natvig D."/>
            <person name="Lalanne C."/>
            <person name="Gautier V."/>
            <person name="Ament-Velasquez S.L."/>
            <person name="Kruys A."/>
            <person name="Hutchinson M.I."/>
            <person name="Powell A.J."/>
            <person name="Barry K."/>
            <person name="Miller A.N."/>
            <person name="Grigoriev I.V."/>
            <person name="Debuchy R."/>
            <person name="Gladieux P."/>
            <person name="Thoren M.H."/>
            <person name="Johannesson H."/>
        </authorList>
    </citation>
    <scope>NUCLEOTIDE SEQUENCE</scope>
    <source>
        <strain evidence="2">CBS 990.96</strain>
    </source>
</reference>
<accession>A0AAN6YN49</accession>
<sequence>MSSSLPYFTGQRLEIHQHTPPDVFGVHHEVPFGDCTEREWNGYYIKSVAQLELMDDRLLFAVQHPPIETEINQPAKKKTLEIQSVIHDNSFILLVCKVDDNSHLEGCSIIAKVYDGVFHPEQDSMHDHLAPDPMTRADLHYSFESLAYEEIDRAGHCDDQGNMRTVRMILLEEVEGAHTMGEIIRGASSKQLVKPDWWDDEEDPWPPVADLDSEYMDMEWEELVLDRDLLPALPDRLQVLQNVLVAFDLIWWDVQVKYFDICPDDVLIRPDNTVAIINFEGSIPYQYVESEPDLAYQNFPDHPKQEPHTPKLARGPNPMRQHWPYSKGQWDAGFPVVAGEPEILPTDERSKSIWWQWVPQNWLDDPEEAAIWLCQSVRTADPSRFSPIPKDWLNQQLHNNRSKGVLGMLENLGRDIDKISGDIKNNTDDISENPGDIKKNTDDSPGHDNDSI</sequence>
<evidence type="ECO:0000313" key="2">
    <source>
        <dbReference type="EMBL" id="KAK4222303.1"/>
    </source>
</evidence>
<evidence type="ECO:0008006" key="4">
    <source>
        <dbReference type="Google" id="ProtNLM"/>
    </source>
</evidence>
<proteinExistence type="predicted"/>
<name>A0AAN6YN49_9PEZI</name>
<protein>
    <recommendedName>
        <fullName evidence="4">Protein kinase domain-containing protein</fullName>
    </recommendedName>
</protein>
<gene>
    <name evidence="2" type="ORF">QBC38DRAFT_519416</name>
</gene>
<keyword evidence="3" id="KW-1185">Reference proteome</keyword>
<dbReference type="EMBL" id="MU865479">
    <property type="protein sequence ID" value="KAK4222303.1"/>
    <property type="molecule type" value="Genomic_DNA"/>
</dbReference>
<comment type="caution">
    <text evidence="2">The sequence shown here is derived from an EMBL/GenBank/DDBJ whole genome shotgun (WGS) entry which is preliminary data.</text>
</comment>
<feature type="compositionally biased region" description="Basic and acidic residues" evidence="1">
    <location>
        <begin position="435"/>
        <end position="452"/>
    </location>
</feature>
<evidence type="ECO:0000313" key="3">
    <source>
        <dbReference type="Proteomes" id="UP001301958"/>
    </source>
</evidence>
<organism evidence="2 3">
    <name type="scientific">Podospora fimiseda</name>
    <dbReference type="NCBI Taxonomy" id="252190"/>
    <lineage>
        <taxon>Eukaryota</taxon>
        <taxon>Fungi</taxon>
        <taxon>Dikarya</taxon>
        <taxon>Ascomycota</taxon>
        <taxon>Pezizomycotina</taxon>
        <taxon>Sordariomycetes</taxon>
        <taxon>Sordariomycetidae</taxon>
        <taxon>Sordariales</taxon>
        <taxon>Podosporaceae</taxon>
        <taxon>Podospora</taxon>
    </lineage>
</organism>
<dbReference type="Proteomes" id="UP001301958">
    <property type="component" value="Unassembled WGS sequence"/>
</dbReference>
<dbReference type="AlphaFoldDB" id="A0AAN6YN49"/>
<reference evidence="2" key="1">
    <citation type="journal article" date="2023" name="Mol. Phylogenet. Evol.">
        <title>Genome-scale phylogeny and comparative genomics of the fungal order Sordariales.</title>
        <authorList>
            <person name="Hensen N."/>
            <person name="Bonometti L."/>
            <person name="Westerberg I."/>
            <person name="Brannstrom I.O."/>
            <person name="Guillou S."/>
            <person name="Cros-Aarteil S."/>
            <person name="Calhoun S."/>
            <person name="Haridas S."/>
            <person name="Kuo A."/>
            <person name="Mondo S."/>
            <person name="Pangilinan J."/>
            <person name="Riley R."/>
            <person name="LaButti K."/>
            <person name="Andreopoulos B."/>
            <person name="Lipzen A."/>
            <person name="Chen C."/>
            <person name="Yan M."/>
            <person name="Daum C."/>
            <person name="Ng V."/>
            <person name="Clum A."/>
            <person name="Steindorff A."/>
            <person name="Ohm R.A."/>
            <person name="Martin F."/>
            <person name="Silar P."/>
            <person name="Natvig D.O."/>
            <person name="Lalanne C."/>
            <person name="Gautier V."/>
            <person name="Ament-Velasquez S.L."/>
            <person name="Kruys A."/>
            <person name="Hutchinson M.I."/>
            <person name="Powell A.J."/>
            <person name="Barry K."/>
            <person name="Miller A.N."/>
            <person name="Grigoriev I.V."/>
            <person name="Debuchy R."/>
            <person name="Gladieux P."/>
            <person name="Hiltunen Thoren M."/>
            <person name="Johannesson H."/>
        </authorList>
    </citation>
    <scope>NUCLEOTIDE SEQUENCE</scope>
    <source>
        <strain evidence="2">CBS 990.96</strain>
    </source>
</reference>